<sequence>MHNCRKNIFAAALGMFALFVTGAAQAQQTVRIGQAISGMSFFPIWAARALGSFEAQGLTPAVSITGGDASALAALDAGDVDLAAVGSEAVLRAAAKGQPFQIVYSLMSKVTLQLVVSPAFLQKTGAKAADPIEKRLAALKGAVIGVSSVGGIEESLARWLAFKGGLNPKTDVTIVQVGGPPAHRLALENKAIDAFILSPPEPYLAEKSRVGTAFIKLSDDFPQLGRIPYLIFVAKKPVDPKTSDVVVKAIRAVQSASAESIAKPDAVGSAIATKFFPKADPDAIVAALKAMNPGVAEAGKLDAGNIQNLLTLSKEMGADAGKESSPKASEGDLWSNAFVEKALAK</sequence>
<evidence type="ECO:0000259" key="5">
    <source>
        <dbReference type="Pfam" id="PF09084"/>
    </source>
</evidence>
<reference evidence="6 7" key="1">
    <citation type="submission" date="2016-11" db="EMBL/GenBank/DDBJ databases">
        <authorList>
            <person name="Jaros S."/>
            <person name="Januszkiewicz K."/>
            <person name="Wedrychowicz H."/>
        </authorList>
    </citation>
    <scope>NUCLEOTIDE SEQUENCE [LARGE SCALE GENOMIC DNA]</scope>
    <source>
        <strain evidence="6 7">GAS138</strain>
    </source>
</reference>
<dbReference type="EMBL" id="LT670817">
    <property type="protein sequence ID" value="SHH22112.1"/>
    <property type="molecule type" value="Genomic_DNA"/>
</dbReference>
<feature type="signal peptide" evidence="4">
    <location>
        <begin position="1"/>
        <end position="26"/>
    </location>
</feature>
<accession>A0A1M5R715</accession>
<comment type="subcellular location">
    <subcellularLocation>
        <location evidence="1">Periplasm</location>
    </subcellularLocation>
</comment>
<protein>
    <submittedName>
        <fullName evidence="6">ABC-type nitrate/sulfonate/bicarbonate transport system, substrate-binding protein</fullName>
    </submittedName>
</protein>
<evidence type="ECO:0000313" key="6">
    <source>
        <dbReference type="EMBL" id="SHH22112.1"/>
    </source>
</evidence>
<comment type="similarity">
    <text evidence="2">Belongs to the bacterial solute-binding protein SsuA/TauA family.</text>
</comment>
<dbReference type="PANTHER" id="PTHR30024">
    <property type="entry name" value="ALIPHATIC SULFONATES-BINDING PROTEIN-RELATED"/>
    <property type="match status" value="1"/>
</dbReference>
<evidence type="ECO:0000256" key="2">
    <source>
        <dbReference type="ARBA" id="ARBA00010742"/>
    </source>
</evidence>
<proteinExistence type="inferred from homology"/>
<organism evidence="6 7">
    <name type="scientific">Bradyrhizobium erythrophlei</name>
    <dbReference type="NCBI Taxonomy" id="1437360"/>
    <lineage>
        <taxon>Bacteria</taxon>
        <taxon>Pseudomonadati</taxon>
        <taxon>Pseudomonadota</taxon>
        <taxon>Alphaproteobacteria</taxon>
        <taxon>Hyphomicrobiales</taxon>
        <taxon>Nitrobacteraceae</taxon>
        <taxon>Bradyrhizobium</taxon>
    </lineage>
</organism>
<dbReference type="Pfam" id="PF09084">
    <property type="entry name" value="NMT1"/>
    <property type="match status" value="1"/>
</dbReference>
<dbReference type="GO" id="GO:0042597">
    <property type="term" value="C:periplasmic space"/>
    <property type="evidence" value="ECO:0007669"/>
    <property type="project" value="UniProtKB-SubCell"/>
</dbReference>
<feature type="domain" description="SsuA/THI5-like" evidence="5">
    <location>
        <begin position="41"/>
        <end position="266"/>
    </location>
</feature>
<evidence type="ECO:0000256" key="4">
    <source>
        <dbReference type="SAM" id="SignalP"/>
    </source>
</evidence>
<name>A0A1M5R715_9BRAD</name>
<gene>
    <name evidence="6" type="ORF">SAMN05443248_4109</name>
</gene>
<evidence type="ECO:0000313" key="7">
    <source>
        <dbReference type="Proteomes" id="UP000189796"/>
    </source>
</evidence>
<dbReference type="Proteomes" id="UP000189796">
    <property type="component" value="Chromosome I"/>
</dbReference>
<dbReference type="PANTHER" id="PTHR30024:SF47">
    <property type="entry name" value="TAURINE-BINDING PERIPLASMIC PROTEIN"/>
    <property type="match status" value="1"/>
</dbReference>
<evidence type="ECO:0000256" key="1">
    <source>
        <dbReference type="ARBA" id="ARBA00004418"/>
    </source>
</evidence>
<dbReference type="Gene3D" id="3.40.190.10">
    <property type="entry name" value="Periplasmic binding protein-like II"/>
    <property type="match status" value="2"/>
</dbReference>
<feature type="chain" id="PRO_5013245992" evidence="4">
    <location>
        <begin position="27"/>
        <end position="345"/>
    </location>
</feature>
<dbReference type="SUPFAM" id="SSF53850">
    <property type="entry name" value="Periplasmic binding protein-like II"/>
    <property type="match status" value="1"/>
</dbReference>
<dbReference type="AlphaFoldDB" id="A0A1M5R715"/>
<keyword evidence="3 4" id="KW-0732">Signal</keyword>
<evidence type="ECO:0000256" key="3">
    <source>
        <dbReference type="ARBA" id="ARBA00022729"/>
    </source>
</evidence>
<dbReference type="InterPro" id="IPR015168">
    <property type="entry name" value="SsuA/THI5"/>
</dbReference>